<accession>A0A0R7K3U2</accession>
<sequence>MDETKINLDVETQTFRFTPSEPIDHEEAVSIGRGVKSGEFVVIIHENPHATLVIEPEGSVLVHGISRSEVARLAVQELLLTLGMSDEWLLVESGEMIIRFSIGRAVLMDLAADRFAEINLDSRIGALRINADRHKCSILLFNNGHGIVLKQTSKRIAEMAIRHWSSQLDDEGALA</sequence>
<dbReference type="AlphaFoldDB" id="A0A0R7K3U2"/>
<dbReference type="EMBL" id="KP211915">
    <property type="protein sequence ID" value="AKQ06013.1"/>
    <property type="molecule type" value="Genomic_DNA"/>
</dbReference>
<proteinExistence type="predicted"/>
<organism evidence="1">
    <name type="scientific">uncultured Poseidoniia archaeon</name>
    <dbReference type="NCBI Taxonomy" id="1697135"/>
    <lineage>
        <taxon>Archaea</taxon>
        <taxon>Methanobacteriati</taxon>
        <taxon>Thermoplasmatota</taxon>
        <taxon>Candidatus Poseidoniia</taxon>
        <taxon>environmental samples</taxon>
    </lineage>
</organism>
<name>A0A0R7K3U2_9ARCH</name>
<evidence type="ECO:0000313" key="1">
    <source>
        <dbReference type="EMBL" id="AKQ06013.1"/>
    </source>
</evidence>
<reference evidence="1" key="1">
    <citation type="submission" date="2014-11" db="EMBL/GenBank/DDBJ databases">
        <authorList>
            <person name="Tripathy S."/>
        </authorList>
    </citation>
    <scope>NUCLEOTIDE SEQUENCE</scope>
</reference>
<reference evidence="1" key="2">
    <citation type="journal article" date="2015" name="ISME J.">
        <title>A new class of marine Euryarchaeota group II from the Mediterranean deep chlorophyll maximum.</title>
        <authorList>
            <person name="Martin-Cuadrado A.B."/>
            <person name="Garcia-Heredia I."/>
            <person name="Molto A.G."/>
            <person name="Lopez-Ubeda R."/>
            <person name="Kimes N."/>
            <person name="Lopez-Garcia P."/>
            <person name="Moreira D."/>
            <person name="Rodriguez-Valera F."/>
        </authorList>
    </citation>
    <scope>NUCLEOTIDE SEQUENCE</scope>
</reference>
<protein>
    <submittedName>
        <fullName evidence="1">Uncharacterized protein</fullName>
    </submittedName>
</protein>